<accession>A0AAJ0HNK3</accession>
<keyword evidence="4" id="KW-1185">Reference proteome</keyword>
<evidence type="ECO:0000256" key="2">
    <source>
        <dbReference type="ARBA" id="ARBA00022857"/>
    </source>
</evidence>
<dbReference type="EMBL" id="JAUIQD010000003">
    <property type="protein sequence ID" value="KAK3358187.1"/>
    <property type="molecule type" value="Genomic_DNA"/>
</dbReference>
<organism evidence="3 4">
    <name type="scientific">Lasiosphaeria hispida</name>
    <dbReference type="NCBI Taxonomy" id="260671"/>
    <lineage>
        <taxon>Eukaryota</taxon>
        <taxon>Fungi</taxon>
        <taxon>Dikarya</taxon>
        <taxon>Ascomycota</taxon>
        <taxon>Pezizomycotina</taxon>
        <taxon>Sordariomycetes</taxon>
        <taxon>Sordariomycetidae</taxon>
        <taxon>Sordariales</taxon>
        <taxon>Lasiosphaeriaceae</taxon>
        <taxon>Lasiosphaeria</taxon>
    </lineage>
</organism>
<gene>
    <name evidence="3" type="ORF">B0T25DRAFT_541119</name>
</gene>
<dbReference type="Pfam" id="PF13561">
    <property type="entry name" value="adh_short_C2"/>
    <property type="match status" value="1"/>
</dbReference>
<name>A0AAJ0HNK3_9PEZI</name>
<protein>
    <submittedName>
        <fullName evidence="3">Acetoin reductase</fullName>
    </submittedName>
</protein>
<sequence length="174" mass="17740">MVANAGIALAAGVLEGEAEAFEAVVRGNVMGVQNCFQAAGRAMVQRGAGGKLIAAASVAAFKASPGLGGYSASKWAIRGLVQVYAMELGRYGITANAYAPGVVDTELLRVTSGVLARKMGVEREVMMERLAEGIALGRTGVPEDIAGVVGFLASRDADYVTGQTLAVDGGSVFN</sequence>
<dbReference type="PROSITE" id="PS00061">
    <property type="entry name" value="ADH_SHORT"/>
    <property type="match status" value="1"/>
</dbReference>
<proteinExistence type="inferred from homology"/>
<keyword evidence="2" id="KW-0521">NADP</keyword>
<dbReference type="Proteomes" id="UP001275084">
    <property type="component" value="Unassembled WGS sequence"/>
</dbReference>
<dbReference type="AlphaFoldDB" id="A0AAJ0HNK3"/>
<evidence type="ECO:0000256" key="1">
    <source>
        <dbReference type="ARBA" id="ARBA00006484"/>
    </source>
</evidence>
<reference evidence="3" key="1">
    <citation type="journal article" date="2023" name="Mol. Phylogenet. Evol.">
        <title>Genome-scale phylogeny and comparative genomics of the fungal order Sordariales.</title>
        <authorList>
            <person name="Hensen N."/>
            <person name="Bonometti L."/>
            <person name="Westerberg I."/>
            <person name="Brannstrom I.O."/>
            <person name="Guillou S."/>
            <person name="Cros-Aarteil S."/>
            <person name="Calhoun S."/>
            <person name="Haridas S."/>
            <person name="Kuo A."/>
            <person name="Mondo S."/>
            <person name="Pangilinan J."/>
            <person name="Riley R."/>
            <person name="LaButti K."/>
            <person name="Andreopoulos B."/>
            <person name="Lipzen A."/>
            <person name="Chen C."/>
            <person name="Yan M."/>
            <person name="Daum C."/>
            <person name="Ng V."/>
            <person name="Clum A."/>
            <person name="Steindorff A."/>
            <person name="Ohm R.A."/>
            <person name="Martin F."/>
            <person name="Silar P."/>
            <person name="Natvig D.O."/>
            <person name="Lalanne C."/>
            <person name="Gautier V."/>
            <person name="Ament-Velasquez S.L."/>
            <person name="Kruys A."/>
            <person name="Hutchinson M.I."/>
            <person name="Powell A.J."/>
            <person name="Barry K."/>
            <person name="Miller A.N."/>
            <person name="Grigoriev I.V."/>
            <person name="Debuchy R."/>
            <person name="Gladieux P."/>
            <person name="Hiltunen Thoren M."/>
            <person name="Johannesson H."/>
        </authorList>
    </citation>
    <scope>NUCLEOTIDE SEQUENCE</scope>
    <source>
        <strain evidence="3">CBS 955.72</strain>
    </source>
</reference>
<dbReference type="GO" id="GO:0016616">
    <property type="term" value="F:oxidoreductase activity, acting on the CH-OH group of donors, NAD or NADP as acceptor"/>
    <property type="evidence" value="ECO:0007669"/>
    <property type="project" value="TreeGrafter"/>
</dbReference>
<dbReference type="InterPro" id="IPR020904">
    <property type="entry name" value="Sc_DH/Rdtase_CS"/>
</dbReference>
<comment type="similarity">
    <text evidence="1">Belongs to the short-chain dehydrogenases/reductases (SDR) family.</text>
</comment>
<dbReference type="PRINTS" id="PR01397">
    <property type="entry name" value="DHBDHDRGNASE"/>
</dbReference>
<dbReference type="GO" id="GO:0019290">
    <property type="term" value="P:siderophore biosynthetic process"/>
    <property type="evidence" value="ECO:0007669"/>
    <property type="project" value="InterPro"/>
</dbReference>
<evidence type="ECO:0000313" key="4">
    <source>
        <dbReference type="Proteomes" id="UP001275084"/>
    </source>
</evidence>
<reference evidence="3" key="2">
    <citation type="submission" date="2023-06" db="EMBL/GenBank/DDBJ databases">
        <authorList>
            <consortium name="Lawrence Berkeley National Laboratory"/>
            <person name="Haridas S."/>
            <person name="Hensen N."/>
            <person name="Bonometti L."/>
            <person name="Westerberg I."/>
            <person name="Brannstrom I.O."/>
            <person name="Guillou S."/>
            <person name="Cros-Aarteil S."/>
            <person name="Calhoun S."/>
            <person name="Kuo A."/>
            <person name="Mondo S."/>
            <person name="Pangilinan J."/>
            <person name="Riley R."/>
            <person name="Labutti K."/>
            <person name="Andreopoulos B."/>
            <person name="Lipzen A."/>
            <person name="Chen C."/>
            <person name="Yanf M."/>
            <person name="Daum C."/>
            <person name="Ng V."/>
            <person name="Clum A."/>
            <person name="Steindorff A."/>
            <person name="Ohm R."/>
            <person name="Martin F."/>
            <person name="Silar P."/>
            <person name="Natvig D."/>
            <person name="Lalanne C."/>
            <person name="Gautier V."/>
            <person name="Ament-Velasquez S.L."/>
            <person name="Kruys A."/>
            <person name="Hutchinson M.I."/>
            <person name="Powell A.J."/>
            <person name="Barry K."/>
            <person name="Miller A.N."/>
            <person name="Grigoriev I.V."/>
            <person name="Debuchy R."/>
            <person name="Gladieux P."/>
            <person name="Thoren M.H."/>
            <person name="Johannesson H."/>
        </authorList>
    </citation>
    <scope>NUCLEOTIDE SEQUENCE</scope>
    <source>
        <strain evidence="3">CBS 955.72</strain>
    </source>
</reference>
<dbReference type="SUPFAM" id="SSF51735">
    <property type="entry name" value="NAD(P)-binding Rossmann-fold domains"/>
    <property type="match status" value="1"/>
</dbReference>
<comment type="caution">
    <text evidence="3">The sequence shown here is derived from an EMBL/GenBank/DDBJ whole genome shotgun (WGS) entry which is preliminary data.</text>
</comment>
<dbReference type="GO" id="GO:0008667">
    <property type="term" value="F:2,3-dihydro-2,3-dihydroxybenzoate dehydrogenase activity"/>
    <property type="evidence" value="ECO:0007669"/>
    <property type="project" value="InterPro"/>
</dbReference>
<dbReference type="GO" id="GO:0006633">
    <property type="term" value="P:fatty acid biosynthetic process"/>
    <property type="evidence" value="ECO:0007669"/>
    <property type="project" value="TreeGrafter"/>
</dbReference>
<evidence type="ECO:0000313" key="3">
    <source>
        <dbReference type="EMBL" id="KAK3358187.1"/>
    </source>
</evidence>
<dbReference type="InterPro" id="IPR002347">
    <property type="entry name" value="SDR_fam"/>
</dbReference>
<dbReference type="GO" id="GO:0048038">
    <property type="term" value="F:quinone binding"/>
    <property type="evidence" value="ECO:0007669"/>
    <property type="project" value="TreeGrafter"/>
</dbReference>
<dbReference type="Gene3D" id="3.40.50.720">
    <property type="entry name" value="NAD(P)-binding Rossmann-like Domain"/>
    <property type="match status" value="1"/>
</dbReference>
<dbReference type="PANTHER" id="PTHR42760">
    <property type="entry name" value="SHORT-CHAIN DEHYDROGENASES/REDUCTASES FAMILY MEMBER"/>
    <property type="match status" value="1"/>
</dbReference>
<dbReference type="PANTHER" id="PTHR42760:SF121">
    <property type="entry name" value="3-OXOACYL-(ACYL-CARRIER-PROTEIN) REDUCTASE"/>
    <property type="match status" value="1"/>
</dbReference>
<dbReference type="InterPro" id="IPR003560">
    <property type="entry name" value="DHB_DH"/>
</dbReference>
<dbReference type="InterPro" id="IPR036291">
    <property type="entry name" value="NAD(P)-bd_dom_sf"/>
</dbReference>